<evidence type="ECO:0000313" key="3">
    <source>
        <dbReference type="Proteomes" id="UP001158087"/>
    </source>
</evidence>
<comment type="caution">
    <text evidence="2">The sequence shown here is derived from an EMBL/GenBank/DDBJ whole genome shotgun (WGS) entry which is preliminary data.</text>
</comment>
<proteinExistence type="predicted"/>
<organism evidence="2 3">
    <name type="scientific">Brucella intermedia GD04153</name>
    <dbReference type="NCBI Taxonomy" id="2975438"/>
    <lineage>
        <taxon>Bacteria</taxon>
        <taxon>Pseudomonadati</taxon>
        <taxon>Pseudomonadota</taxon>
        <taxon>Alphaproteobacteria</taxon>
        <taxon>Hyphomicrobiales</taxon>
        <taxon>Brucellaceae</taxon>
        <taxon>Brucella/Ochrobactrum group</taxon>
        <taxon>Brucella</taxon>
    </lineage>
</organism>
<evidence type="ECO:0000256" key="1">
    <source>
        <dbReference type="SAM" id="MobiDB-lite"/>
    </source>
</evidence>
<sequence>MADTKTRKRRVASYIGAGIVDPNPAPEPEPETETPPEGGGDGTG</sequence>
<evidence type="ECO:0000313" key="2">
    <source>
        <dbReference type="EMBL" id="MDH0125424.1"/>
    </source>
</evidence>
<dbReference type="EMBL" id="JAODYY010000007">
    <property type="protein sequence ID" value="MDH0125424.1"/>
    <property type="molecule type" value="Genomic_DNA"/>
</dbReference>
<feature type="region of interest" description="Disordered" evidence="1">
    <location>
        <begin position="1"/>
        <end position="44"/>
    </location>
</feature>
<name>A0AA42KN20_9HYPH</name>
<protein>
    <submittedName>
        <fullName evidence="2">Uncharacterized protein</fullName>
    </submittedName>
</protein>
<dbReference type="AlphaFoldDB" id="A0AA42KN20"/>
<reference evidence="2" key="1">
    <citation type="submission" date="2022-09" db="EMBL/GenBank/DDBJ databases">
        <title>Intensive care unit water sources are persistently colonized with multi-drug resistant bacteria and are the site of extensive horizontal gene transfer of antibiotic resistance genes.</title>
        <authorList>
            <person name="Diorio-Toth L."/>
        </authorList>
    </citation>
    <scope>NUCLEOTIDE SEQUENCE</scope>
    <source>
        <strain evidence="2">GD04153</strain>
    </source>
</reference>
<dbReference type="Proteomes" id="UP001158087">
    <property type="component" value="Unassembled WGS sequence"/>
</dbReference>
<gene>
    <name evidence="2" type="ORF">N7376_15555</name>
</gene>
<feature type="compositionally biased region" description="Basic residues" evidence="1">
    <location>
        <begin position="1"/>
        <end position="11"/>
    </location>
</feature>
<accession>A0AA42KN20</accession>